<evidence type="ECO:0000256" key="1">
    <source>
        <dbReference type="SAM" id="Phobius"/>
    </source>
</evidence>
<keyword evidence="1" id="KW-0812">Transmembrane</keyword>
<keyword evidence="1" id="KW-0472">Membrane</keyword>
<name>A0A318SWT5_9HYPH</name>
<gene>
    <name evidence="2" type="ORF">C7477_12524</name>
</gene>
<protein>
    <submittedName>
        <fullName evidence="2">Uncharacterized protein</fullName>
    </submittedName>
</protein>
<organism evidence="2 3">
    <name type="scientific">Phyllobacterium leguminum</name>
    <dbReference type="NCBI Taxonomy" id="314237"/>
    <lineage>
        <taxon>Bacteria</taxon>
        <taxon>Pseudomonadati</taxon>
        <taxon>Pseudomonadota</taxon>
        <taxon>Alphaproteobacteria</taxon>
        <taxon>Hyphomicrobiales</taxon>
        <taxon>Phyllobacteriaceae</taxon>
        <taxon>Phyllobacterium</taxon>
    </lineage>
</organism>
<dbReference type="Proteomes" id="UP000247454">
    <property type="component" value="Unassembled WGS sequence"/>
</dbReference>
<proteinExistence type="predicted"/>
<accession>A0A318SWT5</accession>
<dbReference type="AlphaFoldDB" id="A0A318SWT5"/>
<reference evidence="2 3" key="1">
    <citation type="submission" date="2018-06" db="EMBL/GenBank/DDBJ databases">
        <title>Genomic Encyclopedia of Type Strains, Phase III (KMG-III): the genomes of soil and plant-associated and newly described type strains.</title>
        <authorList>
            <person name="Whitman W."/>
        </authorList>
    </citation>
    <scope>NUCLEOTIDE SEQUENCE [LARGE SCALE GENOMIC DNA]</scope>
    <source>
        <strain evidence="2 3">ORS 1419</strain>
    </source>
</reference>
<sequence length="31" mass="3318">MTTMQILGLLIAPVGALLIAAAGFYYAKHIR</sequence>
<comment type="caution">
    <text evidence="2">The sequence shown here is derived from an EMBL/GenBank/DDBJ whole genome shotgun (WGS) entry which is preliminary data.</text>
</comment>
<keyword evidence="1" id="KW-1133">Transmembrane helix</keyword>
<dbReference type="EMBL" id="QJTF01000025">
    <property type="protein sequence ID" value="PYE86431.1"/>
    <property type="molecule type" value="Genomic_DNA"/>
</dbReference>
<evidence type="ECO:0000313" key="2">
    <source>
        <dbReference type="EMBL" id="PYE86431.1"/>
    </source>
</evidence>
<evidence type="ECO:0000313" key="3">
    <source>
        <dbReference type="Proteomes" id="UP000247454"/>
    </source>
</evidence>
<feature type="transmembrane region" description="Helical" evidence="1">
    <location>
        <begin position="6"/>
        <end position="27"/>
    </location>
</feature>
<keyword evidence="3" id="KW-1185">Reference proteome</keyword>